<evidence type="ECO:0000256" key="8">
    <source>
        <dbReference type="ARBA" id="ARBA00048679"/>
    </source>
</evidence>
<comment type="catalytic activity">
    <reaction evidence="8">
        <text>L-seryl-[protein] + ATP = O-phospho-L-seryl-[protein] + ADP + H(+)</text>
        <dbReference type="Rhea" id="RHEA:17989"/>
        <dbReference type="Rhea" id="RHEA-COMP:9863"/>
        <dbReference type="Rhea" id="RHEA-COMP:11604"/>
        <dbReference type="ChEBI" id="CHEBI:15378"/>
        <dbReference type="ChEBI" id="CHEBI:29999"/>
        <dbReference type="ChEBI" id="CHEBI:30616"/>
        <dbReference type="ChEBI" id="CHEBI:83421"/>
        <dbReference type="ChEBI" id="CHEBI:456216"/>
        <dbReference type="EC" id="2.7.11.1"/>
    </reaction>
</comment>
<dbReference type="SUPFAM" id="SSF56112">
    <property type="entry name" value="Protein kinase-like (PK-like)"/>
    <property type="match status" value="1"/>
</dbReference>
<evidence type="ECO:0000313" key="11">
    <source>
        <dbReference type="EMBL" id="CAD7205142.1"/>
    </source>
</evidence>
<dbReference type="PANTHER" id="PTHR24356:SF347">
    <property type="entry name" value="PROTEIN KINASE C DELTA TYPE HOMOLOG-RELATED"/>
    <property type="match status" value="1"/>
</dbReference>
<evidence type="ECO:0000256" key="3">
    <source>
        <dbReference type="ARBA" id="ARBA00022679"/>
    </source>
</evidence>
<dbReference type="PANTHER" id="PTHR24356">
    <property type="entry name" value="SERINE/THREONINE-PROTEIN KINASE"/>
    <property type="match status" value="1"/>
</dbReference>
<feature type="binding site" evidence="9">
    <location>
        <position position="108"/>
    </location>
    <ligand>
        <name>ATP</name>
        <dbReference type="ChEBI" id="CHEBI:30616"/>
    </ligand>
</feature>
<feature type="domain" description="Protein kinase" evidence="10">
    <location>
        <begin position="79"/>
        <end position="210"/>
    </location>
</feature>
<keyword evidence="4 9" id="KW-0547">Nucleotide-binding</keyword>
<keyword evidence="2" id="KW-0723">Serine/threonine-protein kinase</keyword>
<organism evidence="11">
    <name type="scientific">Timema douglasi</name>
    <name type="common">Walking stick</name>
    <dbReference type="NCBI Taxonomy" id="61478"/>
    <lineage>
        <taxon>Eukaryota</taxon>
        <taxon>Metazoa</taxon>
        <taxon>Ecdysozoa</taxon>
        <taxon>Arthropoda</taxon>
        <taxon>Hexapoda</taxon>
        <taxon>Insecta</taxon>
        <taxon>Pterygota</taxon>
        <taxon>Neoptera</taxon>
        <taxon>Polyneoptera</taxon>
        <taxon>Phasmatodea</taxon>
        <taxon>Timematodea</taxon>
        <taxon>Timematoidea</taxon>
        <taxon>Timematidae</taxon>
        <taxon>Timema</taxon>
    </lineage>
</organism>
<dbReference type="SMART" id="SM00220">
    <property type="entry name" value="S_TKc"/>
    <property type="match status" value="1"/>
</dbReference>
<comment type="catalytic activity">
    <reaction evidence="7">
        <text>L-threonyl-[protein] + ATP = O-phospho-L-threonyl-[protein] + ADP + H(+)</text>
        <dbReference type="Rhea" id="RHEA:46608"/>
        <dbReference type="Rhea" id="RHEA-COMP:11060"/>
        <dbReference type="Rhea" id="RHEA-COMP:11605"/>
        <dbReference type="ChEBI" id="CHEBI:15378"/>
        <dbReference type="ChEBI" id="CHEBI:30013"/>
        <dbReference type="ChEBI" id="CHEBI:30616"/>
        <dbReference type="ChEBI" id="CHEBI:61977"/>
        <dbReference type="ChEBI" id="CHEBI:456216"/>
        <dbReference type="EC" id="2.7.11.1"/>
    </reaction>
</comment>
<evidence type="ECO:0000259" key="10">
    <source>
        <dbReference type="PROSITE" id="PS50011"/>
    </source>
</evidence>
<keyword evidence="3" id="KW-0808">Transferase</keyword>
<dbReference type="Gene3D" id="3.30.200.20">
    <property type="entry name" value="Phosphorylase Kinase, domain 1"/>
    <property type="match status" value="1"/>
</dbReference>
<dbReference type="GO" id="GO:0005524">
    <property type="term" value="F:ATP binding"/>
    <property type="evidence" value="ECO:0007669"/>
    <property type="project" value="UniProtKB-UniRule"/>
</dbReference>
<gene>
    <name evidence="11" type="ORF">TDIB3V08_LOCUS11296</name>
</gene>
<evidence type="ECO:0000256" key="9">
    <source>
        <dbReference type="PROSITE-ProRule" id="PRU10141"/>
    </source>
</evidence>
<dbReference type="AlphaFoldDB" id="A0A7R8VUI0"/>
<dbReference type="InterPro" id="IPR011009">
    <property type="entry name" value="Kinase-like_dom_sf"/>
</dbReference>
<evidence type="ECO:0000256" key="5">
    <source>
        <dbReference type="ARBA" id="ARBA00022777"/>
    </source>
</evidence>
<dbReference type="FunFam" id="3.30.200.20:FF:000020">
    <property type="entry name" value="Protein kinase C, alpha"/>
    <property type="match status" value="1"/>
</dbReference>
<evidence type="ECO:0000256" key="7">
    <source>
        <dbReference type="ARBA" id="ARBA00047899"/>
    </source>
</evidence>
<sequence>MDPMELTPVNVRACIVSFFVMFTATGSETRETGTPFLATNPDLRLSCEPRDDPPRGTLGRVTPPATSIPHFRKYNIDDFHFLKLLGKGSFGKVLLAELKNTECYYAIKCLKKDVVLEDDDVECTLIERKVLALGTKHPYLCHLFCTFQTESHLFFVMEYLNGGDLMFHIQQSGKFPEPRACFYGAEIVSGLHFLHKKGIVYRLVSGLYET</sequence>
<dbReference type="InterPro" id="IPR017441">
    <property type="entry name" value="Protein_kinase_ATP_BS"/>
</dbReference>
<name>A0A7R8VUI0_TIMDO</name>
<evidence type="ECO:0000256" key="4">
    <source>
        <dbReference type="ARBA" id="ARBA00022741"/>
    </source>
</evidence>
<accession>A0A7R8VUI0</accession>
<dbReference type="PROSITE" id="PS50011">
    <property type="entry name" value="PROTEIN_KINASE_DOM"/>
    <property type="match status" value="1"/>
</dbReference>
<dbReference type="PROSITE" id="PS00107">
    <property type="entry name" value="PROTEIN_KINASE_ATP"/>
    <property type="match status" value="1"/>
</dbReference>
<dbReference type="GO" id="GO:0004674">
    <property type="term" value="F:protein serine/threonine kinase activity"/>
    <property type="evidence" value="ECO:0007669"/>
    <property type="project" value="UniProtKB-KW"/>
</dbReference>
<dbReference type="InterPro" id="IPR000719">
    <property type="entry name" value="Prot_kinase_dom"/>
</dbReference>
<evidence type="ECO:0000256" key="6">
    <source>
        <dbReference type="ARBA" id="ARBA00022840"/>
    </source>
</evidence>
<dbReference type="EC" id="2.7.11.1" evidence="1"/>
<protein>
    <recommendedName>
        <fullName evidence="1">non-specific serine/threonine protein kinase</fullName>
        <ecNumber evidence="1">2.7.11.1</ecNumber>
    </recommendedName>
</protein>
<evidence type="ECO:0000256" key="2">
    <source>
        <dbReference type="ARBA" id="ARBA00022527"/>
    </source>
</evidence>
<proteinExistence type="predicted"/>
<dbReference type="EMBL" id="OA574174">
    <property type="protein sequence ID" value="CAD7205142.1"/>
    <property type="molecule type" value="Genomic_DNA"/>
</dbReference>
<keyword evidence="6 9" id="KW-0067">ATP-binding</keyword>
<dbReference type="GO" id="GO:0035556">
    <property type="term" value="P:intracellular signal transduction"/>
    <property type="evidence" value="ECO:0007669"/>
    <property type="project" value="TreeGrafter"/>
</dbReference>
<dbReference type="Pfam" id="PF00069">
    <property type="entry name" value="Pkinase"/>
    <property type="match status" value="1"/>
</dbReference>
<keyword evidence="5" id="KW-0418">Kinase</keyword>
<reference evidence="11" key="1">
    <citation type="submission" date="2020-11" db="EMBL/GenBank/DDBJ databases">
        <authorList>
            <person name="Tran Van P."/>
        </authorList>
    </citation>
    <scope>NUCLEOTIDE SEQUENCE</scope>
</reference>
<evidence type="ECO:0000256" key="1">
    <source>
        <dbReference type="ARBA" id="ARBA00012513"/>
    </source>
</evidence>
<dbReference type="Gene3D" id="1.10.510.10">
    <property type="entry name" value="Transferase(Phosphotransferase) domain 1"/>
    <property type="match status" value="1"/>
</dbReference>
<dbReference type="InterPro" id="IPR050236">
    <property type="entry name" value="Ser_Thr_kinase_AGC"/>
</dbReference>